<evidence type="ECO:0000256" key="4">
    <source>
        <dbReference type="ARBA" id="ARBA00022842"/>
    </source>
</evidence>
<evidence type="ECO:0000256" key="1">
    <source>
        <dbReference type="ARBA" id="ARBA00022722"/>
    </source>
</evidence>
<sequence length="144" mass="15026">MLPIILDSDGLSALSDDVPSVAARAILTHAWADGRDVLVPAVVCAEVARGTARTRRVETAIAGRQVRGRPRQAVQVVDTDLDLAKGVGAVLHGAKADSRDIVDAHVVAVAVRHGGGLVITSDSDDILRLSAATPTARISTRRAR</sequence>
<proteinExistence type="predicted"/>
<dbReference type="InterPro" id="IPR002716">
    <property type="entry name" value="PIN_dom"/>
</dbReference>
<dbReference type="GO" id="GO:0016787">
    <property type="term" value="F:hydrolase activity"/>
    <property type="evidence" value="ECO:0007669"/>
    <property type="project" value="UniProtKB-KW"/>
</dbReference>
<keyword evidence="7" id="KW-1185">Reference proteome</keyword>
<accession>A0A4Q7L626</accession>
<evidence type="ECO:0000313" key="7">
    <source>
        <dbReference type="Proteomes" id="UP000294257"/>
    </source>
</evidence>
<dbReference type="EMBL" id="SGWQ01000001">
    <property type="protein sequence ID" value="RZS45128.1"/>
    <property type="molecule type" value="Genomic_DNA"/>
</dbReference>
<protein>
    <submittedName>
        <fullName evidence="6">Putative nucleic acid-binding protein</fullName>
    </submittedName>
</protein>
<evidence type="ECO:0000313" key="6">
    <source>
        <dbReference type="EMBL" id="RZS45128.1"/>
    </source>
</evidence>
<dbReference type="OrthoDB" id="3785877at2"/>
<dbReference type="Gene3D" id="3.40.50.1010">
    <property type="entry name" value="5'-nuclease"/>
    <property type="match status" value="1"/>
</dbReference>
<evidence type="ECO:0000256" key="3">
    <source>
        <dbReference type="ARBA" id="ARBA00022801"/>
    </source>
</evidence>
<dbReference type="GO" id="GO:0004518">
    <property type="term" value="F:nuclease activity"/>
    <property type="evidence" value="ECO:0007669"/>
    <property type="project" value="UniProtKB-KW"/>
</dbReference>
<dbReference type="RefSeq" id="WP_130342710.1">
    <property type="nucleotide sequence ID" value="NZ_SGWQ01000001.1"/>
</dbReference>
<dbReference type="InterPro" id="IPR029060">
    <property type="entry name" value="PIN-like_dom_sf"/>
</dbReference>
<dbReference type="Proteomes" id="UP000294257">
    <property type="component" value="Unassembled WGS sequence"/>
</dbReference>
<evidence type="ECO:0000259" key="5">
    <source>
        <dbReference type="Pfam" id="PF01850"/>
    </source>
</evidence>
<dbReference type="Pfam" id="PF01850">
    <property type="entry name" value="PIN"/>
    <property type="match status" value="1"/>
</dbReference>
<keyword evidence="3" id="KW-0378">Hydrolase</keyword>
<dbReference type="GO" id="GO:0046872">
    <property type="term" value="F:metal ion binding"/>
    <property type="evidence" value="ECO:0007669"/>
    <property type="project" value="UniProtKB-KW"/>
</dbReference>
<reference evidence="6 7" key="1">
    <citation type="submission" date="2019-02" db="EMBL/GenBank/DDBJ databases">
        <title>Genomic Encyclopedia of Type Strains, Phase IV (KMG-IV): sequencing the most valuable type-strain genomes for metagenomic binning, comparative biology and taxonomic classification.</title>
        <authorList>
            <person name="Goeker M."/>
        </authorList>
    </citation>
    <scope>NUCLEOTIDE SEQUENCE [LARGE SCALE GENOMIC DNA]</scope>
    <source>
        <strain evidence="6 7">DSM 101727</strain>
    </source>
</reference>
<keyword evidence="2" id="KW-0479">Metal-binding</keyword>
<dbReference type="AlphaFoldDB" id="A0A4Q7L626"/>
<dbReference type="SUPFAM" id="SSF88723">
    <property type="entry name" value="PIN domain-like"/>
    <property type="match status" value="1"/>
</dbReference>
<gene>
    <name evidence="6" type="ORF">EV193_1011015</name>
</gene>
<keyword evidence="4" id="KW-0460">Magnesium</keyword>
<feature type="domain" description="PIN" evidence="5">
    <location>
        <begin position="12"/>
        <end position="124"/>
    </location>
</feature>
<keyword evidence="1" id="KW-0540">Nuclease</keyword>
<comment type="caution">
    <text evidence="6">The sequence shown here is derived from an EMBL/GenBank/DDBJ whole genome shotgun (WGS) entry which is preliminary data.</text>
</comment>
<evidence type="ECO:0000256" key="2">
    <source>
        <dbReference type="ARBA" id="ARBA00022723"/>
    </source>
</evidence>
<name>A0A4Q7L626_9PSEU</name>
<organism evidence="6 7">
    <name type="scientific">Herbihabitans rhizosphaerae</name>
    <dbReference type="NCBI Taxonomy" id="1872711"/>
    <lineage>
        <taxon>Bacteria</taxon>
        <taxon>Bacillati</taxon>
        <taxon>Actinomycetota</taxon>
        <taxon>Actinomycetes</taxon>
        <taxon>Pseudonocardiales</taxon>
        <taxon>Pseudonocardiaceae</taxon>
        <taxon>Herbihabitans</taxon>
    </lineage>
</organism>